<sequence>MGWEVYYKTKGYRIFSVCNHILLVLISLSCLLPFIHILAVSFSGSAPANANMVKLWPIDFNTDAYAQTIQNPNFHKALLIGAERTVLGTLIGMAVITLAAYALSKDQSFFRSRRFYTWFFLVTMLFNGGIVPTYMTIRTYGLMNTMWALVLPTAVNVFNMVLLMNFFRNVPKELEEAAVIDGAGQFRTLVSIYLPISLPALATISLFTMVFHWNSWFDGLLYISDYRNYPLATFLQTVIVQQDFNKINPDVNVLKNISQRTVKSAQIFIGTLPILLVYPFLQKYFVKGIVLGAVKE</sequence>
<keyword evidence="5 7" id="KW-1133">Transmembrane helix</keyword>
<gene>
    <name evidence="9" type="ORF">PRECH8_27250</name>
</gene>
<dbReference type="Gene3D" id="1.10.3720.10">
    <property type="entry name" value="MetI-like"/>
    <property type="match status" value="1"/>
</dbReference>
<dbReference type="PANTHER" id="PTHR43744">
    <property type="entry name" value="ABC TRANSPORTER PERMEASE PROTEIN MG189-RELATED-RELATED"/>
    <property type="match status" value="1"/>
</dbReference>
<keyword evidence="10" id="KW-1185">Reference proteome</keyword>
<dbReference type="GO" id="GO:0005886">
    <property type="term" value="C:plasma membrane"/>
    <property type="evidence" value="ECO:0007669"/>
    <property type="project" value="UniProtKB-SubCell"/>
</dbReference>
<evidence type="ECO:0000256" key="5">
    <source>
        <dbReference type="ARBA" id="ARBA00022989"/>
    </source>
</evidence>
<keyword evidence="2 7" id="KW-0813">Transport</keyword>
<keyword evidence="6 7" id="KW-0472">Membrane</keyword>
<feature type="transmembrane region" description="Helical" evidence="7">
    <location>
        <begin position="264"/>
        <end position="281"/>
    </location>
</feature>
<feature type="transmembrane region" description="Helical" evidence="7">
    <location>
        <begin position="115"/>
        <end position="135"/>
    </location>
</feature>
<evidence type="ECO:0000256" key="2">
    <source>
        <dbReference type="ARBA" id="ARBA00022448"/>
    </source>
</evidence>
<dbReference type="PROSITE" id="PS50928">
    <property type="entry name" value="ABC_TM1"/>
    <property type="match status" value="1"/>
</dbReference>
<feature type="transmembrane region" description="Helical" evidence="7">
    <location>
        <begin position="85"/>
        <end position="103"/>
    </location>
</feature>
<dbReference type="EMBL" id="BMAQ01000045">
    <property type="protein sequence ID" value="GFR39429.1"/>
    <property type="molecule type" value="Genomic_DNA"/>
</dbReference>
<dbReference type="SUPFAM" id="SSF161098">
    <property type="entry name" value="MetI-like"/>
    <property type="match status" value="1"/>
</dbReference>
<dbReference type="Pfam" id="PF00528">
    <property type="entry name" value="BPD_transp_1"/>
    <property type="match status" value="1"/>
</dbReference>
<evidence type="ECO:0000256" key="7">
    <source>
        <dbReference type="RuleBase" id="RU363032"/>
    </source>
</evidence>
<evidence type="ECO:0000313" key="10">
    <source>
        <dbReference type="Proteomes" id="UP000654993"/>
    </source>
</evidence>
<protein>
    <submittedName>
        <fullName evidence="9">ABC transporter permease</fullName>
    </submittedName>
</protein>
<feature type="domain" description="ABC transmembrane type-1" evidence="8">
    <location>
        <begin position="74"/>
        <end position="278"/>
    </location>
</feature>
<dbReference type="Proteomes" id="UP000654993">
    <property type="component" value="Unassembled WGS sequence"/>
</dbReference>
<comment type="similarity">
    <text evidence="7">Belongs to the binding-protein-dependent transport system permease family.</text>
</comment>
<feature type="transmembrane region" description="Helical" evidence="7">
    <location>
        <begin position="188"/>
        <end position="213"/>
    </location>
</feature>
<evidence type="ECO:0000256" key="3">
    <source>
        <dbReference type="ARBA" id="ARBA00022475"/>
    </source>
</evidence>
<dbReference type="AlphaFoldDB" id="A0A916QIE4"/>
<keyword evidence="4 7" id="KW-0812">Transmembrane</keyword>
<evidence type="ECO:0000256" key="1">
    <source>
        <dbReference type="ARBA" id="ARBA00004651"/>
    </source>
</evidence>
<evidence type="ECO:0000256" key="4">
    <source>
        <dbReference type="ARBA" id="ARBA00022692"/>
    </source>
</evidence>
<reference evidence="9" key="2">
    <citation type="journal article" date="2021" name="Data Brief">
        <title>Draft genome sequence data of the facultative, thermophilic, xylanolytic bacterium Paenibacillus sp. strain DA-C8.</title>
        <authorList>
            <person name="Chhe C."/>
            <person name="Uke A."/>
            <person name="Baramee S."/>
            <person name="Ungkulpasvich U."/>
            <person name="Tachaapaikoon C."/>
            <person name="Pason P."/>
            <person name="Waeonukul R."/>
            <person name="Ratanakhanokchai K."/>
            <person name="Kosugi A."/>
        </authorList>
    </citation>
    <scope>NUCLEOTIDE SEQUENCE</scope>
    <source>
        <strain evidence="9">DA-C8</strain>
    </source>
</reference>
<keyword evidence="3" id="KW-1003">Cell membrane</keyword>
<dbReference type="InterPro" id="IPR035906">
    <property type="entry name" value="MetI-like_sf"/>
</dbReference>
<feature type="transmembrane region" description="Helical" evidence="7">
    <location>
        <begin position="147"/>
        <end position="167"/>
    </location>
</feature>
<dbReference type="GO" id="GO:0055085">
    <property type="term" value="P:transmembrane transport"/>
    <property type="evidence" value="ECO:0007669"/>
    <property type="project" value="InterPro"/>
</dbReference>
<organism evidence="9 10">
    <name type="scientific">Insulibacter thermoxylanivorax</name>
    <dbReference type="NCBI Taxonomy" id="2749268"/>
    <lineage>
        <taxon>Bacteria</taxon>
        <taxon>Bacillati</taxon>
        <taxon>Bacillota</taxon>
        <taxon>Bacilli</taxon>
        <taxon>Bacillales</taxon>
        <taxon>Paenibacillaceae</taxon>
        <taxon>Insulibacter</taxon>
    </lineage>
</organism>
<dbReference type="CDD" id="cd06261">
    <property type="entry name" value="TM_PBP2"/>
    <property type="match status" value="1"/>
</dbReference>
<dbReference type="PANTHER" id="PTHR43744:SF9">
    <property type="entry name" value="POLYGALACTURONAN_RHAMNOGALACTURONAN TRANSPORT SYSTEM PERMEASE PROTEIN YTCP"/>
    <property type="match status" value="1"/>
</dbReference>
<evidence type="ECO:0000256" key="6">
    <source>
        <dbReference type="ARBA" id="ARBA00023136"/>
    </source>
</evidence>
<evidence type="ECO:0000313" key="9">
    <source>
        <dbReference type="EMBL" id="GFR39429.1"/>
    </source>
</evidence>
<proteinExistence type="inferred from homology"/>
<comment type="caution">
    <text evidence="9">The sequence shown here is derived from an EMBL/GenBank/DDBJ whole genome shotgun (WGS) entry which is preliminary data.</text>
</comment>
<reference evidence="9" key="1">
    <citation type="submission" date="2020-08" db="EMBL/GenBank/DDBJ databases">
        <authorList>
            <person name="Uke A."/>
            <person name="Chhe C."/>
            <person name="Baramee S."/>
            <person name="Kosugi A."/>
        </authorList>
    </citation>
    <scope>NUCLEOTIDE SEQUENCE</scope>
    <source>
        <strain evidence="9">DA-C8</strain>
    </source>
</reference>
<evidence type="ECO:0000259" key="8">
    <source>
        <dbReference type="PROSITE" id="PS50928"/>
    </source>
</evidence>
<dbReference type="InterPro" id="IPR000515">
    <property type="entry name" value="MetI-like"/>
</dbReference>
<feature type="transmembrane region" description="Helical" evidence="7">
    <location>
        <begin position="21"/>
        <end position="42"/>
    </location>
</feature>
<name>A0A916QIE4_9BACL</name>
<accession>A0A916QIE4</accession>
<comment type="subcellular location">
    <subcellularLocation>
        <location evidence="1 7">Cell membrane</location>
        <topology evidence="1 7">Multi-pass membrane protein</topology>
    </subcellularLocation>
</comment>